<dbReference type="GO" id="GO:0005737">
    <property type="term" value="C:cytoplasm"/>
    <property type="evidence" value="ECO:0007669"/>
    <property type="project" value="TreeGrafter"/>
</dbReference>
<dbReference type="Gene3D" id="3.30.2410.10">
    <property type="entry name" value="Hect, E3 ligase catalytic domain"/>
    <property type="match status" value="1"/>
</dbReference>
<dbReference type="EC" id="2.3.2.26" evidence="3"/>
<keyword evidence="5 6" id="KW-0833">Ubl conjugation pathway</keyword>
<evidence type="ECO:0000256" key="5">
    <source>
        <dbReference type="ARBA" id="ARBA00022786"/>
    </source>
</evidence>
<comment type="caution">
    <text evidence="8">The sequence shown here is derived from an EMBL/GenBank/DDBJ whole genome shotgun (WGS) entry which is preliminary data.</text>
</comment>
<dbReference type="GO" id="GO:0006511">
    <property type="term" value="P:ubiquitin-dependent protein catabolic process"/>
    <property type="evidence" value="ECO:0007669"/>
    <property type="project" value="TreeGrafter"/>
</dbReference>
<dbReference type="AlphaFoldDB" id="A0A1Y1VLD5"/>
<dbReference type="PANTHER" id="PTHR11254">
    <property type="entry name" value="HECT DOMAIN UBIQUITIN-PROTEIN LIGASE"/>
    <property type="match status" value="1"/>
</dbReference>
<dbReference type="Gene3D" id="3.30.2160.10">
    <property type="entry name" value="Hect, E3 ligase catalytic domain"/>
    <property type="match status" value="1"/>
</dbReference>
<dbReference type="PANTHER" id="PTHR11254:SF440">
    <property type="entry name" value="E3 UBIQUITIN-PROTEIN LIGASE NEDD-4"/>
    <property type="match status" value="1"/>
</dbReference>
<name>A0A1Y1VLD5_9FUNG</name>
<evidence type="ECO:0000256" key="6">
    <source>
        <dbReference type="PROSITE-ProRule" id="PRU00104"/>
    </source>
</evidence>
<gene>
    <name evidence="8" type="ORF">BCR36DRAFT_394751</name>
</gene>
<dbReference type="EMBL" id="MCFH01000003">
    <property type="protein sequence ID" value="ORX59289.1"/>
    <property type="molecule type" value="Genomic_DNA"/>
</dbReference>
<dbReference type="GO" id="GO:0061630">
    <property type="term" value="F:ubiquitin protein ligase activity"/>
    <property type="evidence" value="ECO:0007669"/>
    <property type="project" value="UniProtKB-EC"/>
</dbReference>
<keyword evidence="9" id="KW-1185">Reference proteome</keyword>
<reference evidence="8 9" key="1">
    <citation type="submission" date="2016-08" db="EMBL/GenBank/DDBJ databases">
        <title>Genomes of anaerobic fungi encode conserved fungal cellulosomes for biomass hydrolysis.</title>
        <authorList>
            <consortium name="DOE Joint Genome Institute"/>
            <person name="Haitjema C.H."/>
            <person name="Gilmore S.P."/>
            <person name="Henske J.K."/>
            <person name="Solomon K.V."/>
            <person name="De Groot R."/>
            <person name="Kuo A."/>
            <person name="Mondo S.J."/>
            <person name="Salamov A.A."/>
            <person name="Labutti K."/>
            <person name="Zhao Z."/>
            <person name="Chiniquy J."/>
            <person name="Barry K."/>
            <person name="Brewer H.M."/>
            <person name="Purvine S.O."/>
            <person name="Wright A.T."/>
            <person name="Boxma B."/>
            <person name="Van Alen T."/>
            <person name="Hackstein J.H."/>
            <person name="Baker S.E."/>
            <person name="Grigoriev I.V."/>
            <person name="O'Malley M.A."/>
        </authorList>
    </citation>
    <scope>NUCLEOTIDE SEQUENCE [LARGE SCALE GENOMIC DNA]</scope>
    <source>
        <strain evidence="9">finn</strain>
    </source>
</reference>
<evidence type="ECO:0000256" key="4">
    <source>
        <dbReference type="ARBA" id="ARBA00022679"/>
    </source>
</evidence>
<evidence type="ECO:0000313" key="8">
    <source>
        <dbReference type="EMBL" id="ORX59289.1"/>
    </source>
</evidence>
<dbReference type="SUPFAM" id="SSF56204">
    <property type="entry name" value="Hect, E3 ligase catalytic domain"/>
    <property type="match status" value="1"/>
</dbReference>
<feature type="domain" description="HECT" evidence="7">
    <location>
        <begin position="61"/>
        <end position="356"/>
    </location>
</feature>
<dbReference type="InterPro" id="IPR035983">
    <property type="entry name" value="Hect_E3_ubiquitin_ligase"/>
</dbReference>
<accession>A0A1Y1VLD5</accession>
<evidence type="ECO:0000259" key="7">
    <source>
        <dbReference type="PROSITE" id="PS50237"/>
    </source>
</evidence>
<sequence>MYNEKSGITSEYKLSFKRKVSSIRSRLIPLLTVTDLLDPIDIKISRNNIYLDAYSNISRLSPNELKKKIQIEYNNEIGIDDSGLLKDFFYQLSKVVRKPDFGLFVPIQEDSYMLKINPDSKKKFQNNYLNHFKFIGRLIGLAIYHGHYLSIPFNILFYKELLNKNITIDDIKHIDASLYESLKSLKTCRNIDALDLTFEIDIKDSSGKNKTIELMKNGKSTKVNNNNINEYIDLLIKKKFLSSEEPLKKIKEGLYEIVPKTILFLINGINEIDINDWKNNTSYRGGYNNNSPTIKYFWQCVSEFNNKNRIKLLTFVTGNSQIPVTGFSDMINCCGVKGFHICKIDREDGLPVSHTW</sequence>
<reference evidence="8 9" key="2">
    <citation type="submission" date="2016-08" db="EMBL/GenBank/DDBJ databases">
        <title>Pervasive Adenine N6-methylation of Active Genes in Fungi.</title>
        <authorList>
            <consortium name="DOE Joint Genome Institute"/>
            <person name="Mondo S.J."/>
            <person name="Dannebaum R.O."/>
            <person name="Kuo R.C."/>
            <person name="Labutti K."/>
            <person name="Haridas S."/>
            <person name="Kuo A."/>
            <person name="Salamov A."/>
            <person name="Ahrendt S.R."/>
            <person name="Lipzen A."/>
            <person name="Sullivan W."/>
            <person name="Andreopoulos W.B."/>
            <person name="Clum A."/>
            <person name="Lindquist E."/>
            <person name="Daum C."/>
            <person name="Ramamoorthy G.K."/>
            <person name="Gryganskyi A."/>
            <person name="Culley D."/>
            <person name="Magnuson J.K."/>
            <person name="James T.Y."/>
            <person name="O'Malley M.A."/>
            <person name="Stajich J.E."/>
            <person name="Spatafora J.W."/>
            <person name="Visel A."/>
            <person name="Grigoriev I.V."/>
        </authorList>
    </citation>
    <scope>NUCLEOTIDE SEQUENCE [LARGE SCALE GENOMIC DNA]</scope>
    <source>
        <strain evidence="9">finn</strain>
    </source>
</reference>
<organism evidence="8 9">
    <name type="scientific">Piromyces finnis</name>
    <dbReference type="NCBI Taxonomy" id="1754191"/>
    <lineage>
        <taxon>Eukaryota</taxon>
        <taxon>Fungi</taxon>
        <taxon>Fungi incertae sedis</taxon>
        <taxon>Chytridiomycota</taxon>
        <taxon>Chytridiomycota incertae sedis</taxon>
        <taxon>Neocallimastigomycetes</taxon>
        <taxon>Neocallimastigales</taxon>
        <taxon>Neocallimastigaceae</taxon>
        <taxon>Piromyces</taxon>
    </lineage>
</organism>
<dbReference type="OrthoDB" id="8068875at2759"/>
<keyword evidence="4" id="KW-0808">Transferase</keyword>
<comment type="catalytic activity">
    <reaction evidence="1">
        <text>S-ubiquitinyl-[E2 ubiquitin-conjugating enzyme]-L-cysteine + [acceptor protein]-L-lysine = [E2 ubiquitin-conjugating enzyme]-L-cysteine + N(6)-ubiquitinyl-[acceptor protein]-L-lysine.</text>
        <dbReference type="EC" id="2.3.2.26"/>
    </reaction>
</comment>
<comment type="pathway">
    <text evidence="2">Protein modification; protein ubiquitination.</text>
</comment>
<dbReference type="SMART" id="SM00119">
    <property type="entry name" value="HECTc"/>
    <property type="match status" value="1"/>
</dbReference>
<dbReference type="Pfam" id="PF00632">
    <property type="entry name" value="HECT"/>
    <property type="match status" value="1"/>
</dbReference>
<dbReference type="GO" id="GO:0016567">
    <property type="term" value="P:protein ubiquitination"/>
    <property type="evidence" value="ECO:0007669"/>
    <property type="project" value="TreeGrafter"/>
</dbReference>
<dbReference type="InterPro" id="IPR000569">
    <property type="entry name" value="HECT_dom"/>
</dbReference>
<dbReference type="InterPro" id="IPR050409">
    <property type="entry name" value="E3_ubiq-protein_ligase"/>
</dbReference>
<dbReference type="Proteomes" id="UP000193719">
    <property type="component" value="Unassembled WGS sequence"/>
</dbReference>
<evidence type="ECO:0000256" key="1">
    <source>
        <dbReference type="ARBA" id="ARBA00000885"/>
    </source>
</evidence>
<proteinExistence type="predicted"/>
<evidence type="ECO:0000313" key="9">
    <source>
        <dbReference type="Proteomes" id="UP000193719"/>
    </source>
</evidence>
<protein>
    <recommendedName>
        <fullName evidence="3">HECT-type E3 ubiquitin transferase</fullName>
        <ecNumber evidence="3">2.3.2.26</ecNumber>
    </recommendedName>
</protein>
<dbReference type="PROSITE" id="PS50237">
    <property type="entry name" value="HECT"/>
    <property type="match status" value="1"/>
</dbReference>
<dbReference type="STRING" id="1754191.A0A1Y1VLD5"/>
<evidence type="ECO:0000256" key="3">
    <source>
        <dbReference type="ARBA" id="ARBA00012485"/>
    </source>
</evidence>
<evidence type="ECO:0000256" key="2">
    <source>
        <dbReference type="ARBA" id="ARBA00004906"/>
    </source>
</evidence>
<comment type="caution">
    <text evidence="6">Lacks conserved residue(s) required for the propagation of feature annotation.</text>
</comment>
<dbReference type="Gene3D" id="3.90.1750.10">
    <property type="entry name" value="Hect, E3 ligase catalytic domains"/>
    <property type="match status" value="1"/>
</dbReference>